<evidence type="ECO:0000313" key="3">
    <source>
        <dbReference type="EMBL" id="MTI28916.1"/>
    </source>
</evidence>
<accession>A0ABW9RYU9</accession>
<dbReference type="InterPro" id="IPR052893">
    <property type="entry name" value="TCS_response_regulator"/>
</dbReference>
<name>A0ABW9RYU9_9BACT</name>
<evidence type="ECO:0000256" key="1">
    <source>
        <dbReference type="PROSITE-ProRule" id="PRU00169"/>
    </source>
</evidence>
<dbReference type="PANTHER" id="PTHR44520">
    <property type="entry name" value="RESPONSE REGULATOR RCP1-RELATED"/>
    <property type="match status" value="1"/>
</dbReference>
<reference evidence="3 4" key="1">
    <citation type="submission" date="2019-02" db="EMBL/GenBank/DDBJ databases">
        <authorList>
            <person name="Goldberg S.R."/>
            <person name="Haltli B.A."/>
            <person name="Correa H."/>
            <person name="Russell K.G."/>
        </authorList>
    </citation>
    <scope>NUCLEOTIDE SEQUENCE [LARGE SCALE GENOMIC DNA]</scope>
    <source>
        <strain evidence="3 4">JCM 16186</strain>
    </source>
</reference>
<feature type="domain" description="Response regulatory" evidence="2">
    <location>
        <begin position="6"/>
        <end position="127"/>
    </location>
</feature>
<dbReference type="SMART" id="SM00448">
    <property type="entry name" value="REC"/>
    <property type="match status" value="1"/>
</dbReference>
<dbReference type="PROSITE" id="PS50110">
    <property type="entry name" value="RESPONSE_REGULATORY"/>
    <property type="match status" value="1"/>
</dbReference>
<evidence type="ECO:0000259" key="2">
    <source>
        <dbReference type="PROSITE" id="PS50110"/>
    </source>
</evidence>
<dbReference type="PANTHER" id="PTHR44520:SF2">
    <property type="entry name" value="RESPONSE REGULATOR RCP1"/>
    <property type="match status" value="1"/>
</dbReference>
<dbReference type="RefSeq" id="WP_155176903.1">
    <property type="nucleotide sequence ID" value="NZ_BAAAFL010000008.1"/>
</dbReference>
<evidence type="ECO:0000313" key="4">
    <source>
        <dbReference type="Proteomes" id="UP000798808"/>
    </source>
</evidence>
<dbReference type="CDD" id="cd17557">
    <property type="entry name" value="REC_Rcp-like"/>
    <property type="match status" value="1"/>
</dbReference>
<organism evidence="3 4">
    <name type="scientific">Fulvivirga kasyanovii</name>
    <dbReference type="NCBI Taxonomy" id="396812"/>
    <lineage>
        <taxon>Bacteria</taxon>
        <taxon>Pseudomonadati</taxon>
        <taxon>Bacteroidota</taxon>
        <taxon>Cytophagia</taxon>
        <taxon>Cytophagales</taxon>
        <taxon>Fulvivirgaceae</taxon>
        <taxon>Fulvivirga</taxon>
    </lineage>
</organism>
<dbReference type="EMBL" id="SMLW01000675">
    <property type="protein sequence ID" value="MTI28916.1"/>
    <property type="molecule type" value="Genomic_DNA"/>
</dbReference>
<gene>
    <name evidence="3" type="ORF">E1163_28405</name>
</gene>
<protein>
    <submittedName>
        <fullName evidence="3">Response regulator</fullName>
    </submittedName>
</protein>
<dbReference type="Pfam" id="PF00072">
    <property type="entry name" value="Response_reg"/>
    <property type="match status" value="1"/>
</dbReference>
<keyword evidence="1" id="KW-0597">Phosphoprotein</keyword>
<keyword evidence="4" id="KW-1185">Reference proteome</keyword>
<proteinExistence type="predicted"/>
<dbReference type="InterPro" id="IPR011006">
    <property type="entry name" value="CheY-like_superfamily"/>
</dbReference>
<dbReference type="Gene3D" id="3.40.50.2300">
    <property type="match status" value="1"/>
</dbReference>
<dbReference type="Proteomes" id="UP000798808">
    <property type="component" value="Unassembled WGS sequence"/>
</dbReference>
<dbReference type="InterPro" id="IPR001789">
    <property type="entry name" value="Sig_transdc_resp-reg_receiver"/>
</dbReference>
<comment type="caution">
    <text evidence="3">The sequence shown here is derived from an EMBL/GenBank/DDBJ whole genome shotgun (WGS) entry which is preliminary data.</text>
</comment>
<feature type="modified residue" description="4-aspartylphosphate" evidence="1">
    <location>
        <position position="60"/>
    </location>
</feature>
<dbReference type="SUPFAM" id="SSF52172">
    <property type="entry name" value="CheY-like"/>
    <property type="match status" value="1"/>
</dbReference>
<sequence>MLKITSIIIAEDDSDDRLLIEDALNENNIPSEKLIFVSNGEELMERLKANAGQPAMVFLDLNMPKKDGRQALKEIKQDESLKHIPIIIFSTSSSEEDIRTSYKNGVNTYFTKPSKYSDLLEIIAAVKAYWWEKASVVRFNN</sequence>